<organism evidence="1 2">
    <name type="scientific">Adineta steineri</name>
    <dbReference type="NCBI Taxonomy" id="433720"/>
    <lineage>
        <taxon>Eukaryota</taxon>
        <taxon>Metazoa</taxon>
        <taxon>Spiralia</taxon>
        <taxon>Gnathifera</taxon>
        <taxon>Rotifera</taxon>
        <taxon>Eurotatoria</taxon>
        <taxon>Bdelloidea</taxon>
        <taxon>Adinetida</taxon>
        <taxon>Adinetidae</taxon>
        <taxon>Adineta</taxon>
    </lineage>
</organism>
<sequence length="59" mass="6994">MYRWFDTYISGDKNLFDFHLSGRSVSALVYYLNKTILKQSNERGQLSDFQQDNNGRNLK</sequence>
<feature type="non-terminal residue" evidence="1">
    <location>
        <position position="1"/>
    </location>
</feature>
<evidence type="ECO:0000313" key="1">
    <source>
        <dbReference type="EMBL" id="CAF4448540.1"/>
    </source>
</evidence>
<name>A0A820S7B5_9BILA</name>
<dbReference type="AlphaFoldDB" id="A0A820S7B5"/>
<protein>
    <submittedName>
        <fullName evidence="1">Uncharacterized protein</fullName>
    </submittedName>
</protein>
<evidence type="ECO:0000313" key="2">
    <source>
        <dbReference type="Proteomes" id="UP000663881"/>
    </source>
</evidence>
<gene>
    <name evidence="1" type="ORF">OKA104_LOCUS54031</name>
</gene>
<proteinExistence type="predicted"/>
<comment type="caution">
    <text evidence="1">The sequence shown here is derived from an EMBL/GenBank/DDBJ whole genome shotgun (WGS) entry which is preliminary data.</text>
</comment>
<dbReference type="EMBL" id="CAJOAY010034987">
    <property type="protein sequence ID" value="CAF4448540.1"/>
    <property type="molecule type" value="Genomic_DNA"/>
</dbReference>
<reference evidence="1" key="1">
    <citation type="submission" date="2021-02" db="EMBL/GenBank/DDBJ databases">
        <authorList>
            <person name="Nowell W R."/>
        </authorList>
    </citation>
    <scope>NUCLEOTIDE SEQUENCE</scope>
</reference>
<dbReference type="Proteomes" id="UP000663881">
    <property type="component" value="Unassembled WGS sequence"/>
</dbReference>
<accession>A0A820S7B5</accession>